<dbReference type="GO" id="GO:0006351">
    <property type="term" value="P:DNA-templated transcription"/>
    <property type="evidence" value="ECO:0007669"/>
    <property type="project" value="InterPro"/>
</dbReference>
<evidence type="ECO:0000256" key="1">
    <source>
        <dbReference type="ARBA" id="ARBA00022723"/>
    </source>
</evidence>
<dbReference type="PANTHER" id="PTHR46910">
    <property type="entry name" value="TRANSCRIPTION FACTOR PDR1"/>
    <property type="match status" value="1"/>
</dbReference>
<dbReference type="GO" id="GO:0008270">
    <property type="term" value="F:zinc ion binding"/>
    <property type="evidence" value="ECO:0007669"/>
    <property type="project" value="InterPro"/>
</dbReference>
<dbReference type="InterPro" id="IPR050987">
    <property type="entry name" value="AtrR-like"/>
</dbReference>
<keyword evidence="2" id="KW-0539">Nucleus</keyword>
<organism evidence="5 6">
    <name type="scientific">Dactylonectria estremocensis</name>
    <dbReference type="NCBI Taxonomy" id="1079267"/>
    <lineage>
        <taxon>Eukaryota</taxon>
        <taxon>Fungi</taxon>
        <taxon>Dikarya</taxon>
        <taxon>Ascomycota</taxon>
        <taxon>Pezizomycotina</taxon>
        <taxon>Sordariomycetes</taxon>
        <taxon>Hypocreomycetidae</taxon>
        <taxon>Hypocreales</taxon>
        <taxon>Nectriaceae</taxon>
        <taxon>Dactylonectria</taxon>
    </lineage>
</organism>
<evidence type="ECO:0000313" key="5">
    <source>
        <dbReference type="EMBL" id="KAH7150526.1"/>
    </source>
</evidence>
<feature type="domain" description="Zn(2)-C6 fungal-type" evidence="4">
    <location>
        <begin position="19"/>
        <end position="49"/>
    </location>
</feature>
<reference evidence="5" key="1">
    <citation type="journal article" date="2021" name="Nat. Commun.">
        <title>Genetic determinants of endophytism in the Arabidopsis root mycobiome.</title>
        <authorList>
            <person name="Mesny F."/>
            <person name="Miyauchi S."/>
            <person name="Thiergart T."/>
            <person name="Pickel B."/>
            <person name="Atanasova L."/>
            <person name="Karlsson M."/>
            <person name="Huettel B."/>
            <person name="Barry K.W."/>
            <person name="Haridas S."/>
            <person name="Chen C."/>
            <person name="Bauer D."/>
            <person name="Andreopoulos W."/>
            <person name="Pangilinan J."/>
            <person name="LaButti K."/>
            <person name="Riley R."/>
            <person name="Lipzen A."/>
            <person name="Clum A."/>
            <person name="Drula E."/>
            <person name="Henrissat B."/>
            <person name="Kohler A."/>
            <person name="Grigoriev I.V."/>
            <person name="Martin F.M."/>
            <person name="Hacquard S."/>
        </authorList>
    </citation>
    <scope>NUCLEOTIDE SEQUENCE</scope>
    <source>
        <strain evidence="5">MPI-CAGE-AT-0021</strain>
    </source>
</reference>
<gene>
    <name evidence="5" type="ORF">B0J13DRAFT_606162</name>
</gene>
<dbReference type="PROSITE" id="PS50048">
    <property type="entry name" value="ZN2_CY6_FUNGAL_2"/>
    <property type="match status" value="1"/>
</dbReference>
<dbReference type="Proteomes" id="UP000717696">
    <property type="component" value="Unassembled WGS sequence"/>
</dbReference>
<dbReference type="GO" id="GO:0000981">
    <property type="term" value="F:DNA-binding transcription factor activity, RNA polymerase II-specific"/>
    <property type="evidence" value="ECO:0007669"/>
    <property type="project" value="InterPro"/>
</dbReference>
<dbReference type="CDD" id="cd00067">
    <property type="entry name" value="GAL4"/>
    <property type="match status" value="1"/>
</dbReference>
<dbReference type="Pfam" id="PF04082">
    <property type="entry name" value="Fungal_trans"/>
    <property type="match status" value="1"/>
</dbReference>
<dbReference type="SMART" id="SM00066">
    <property type="entry name" value="GAL4"/>
    <property type="match status" value="1"/>
</dbReference>
<feature type="region of interest" description="Disordered" evidence="3">
    <location>
        <begin position="661"/>
        <end position="699"/>
    </location>
</feature>
<feature type="compositionally biased region" description="Basic and acidic residues" evidence="3">
    <location>
        <begin position="667"/>
        <end position="680"/>
    </location>
</feature>
<evidence type="ECO:0000256" key="2">
    <source>
        <dbReference type="ARBA" id="ARBA00023242"/>
    </source>
</evidence>
<dbReference type="PANTHER" id="PTHR46910:SF25">
    <property type="entry name" value="ABC-TRANSPORTER-REGULATING TRANSCRIPTION FACTOR"/>
    <property type="match status" value="1"/>
</dbReference>
<dbReference type="Pfam" id="PF00172">
    <property type="entry name" value="Zn_clus"/>
    <property type="match status" value="1"/>
</dbReference>
<proteinExistence type="predicted"/>
<sequence>MWSTQSKEQSQMWSTHDLACAHCRARKIRCGRERPQCESCKRDGVDCRYSSPGKRINHVKLLCQNFEALEDQLNTIQGDLSALTSLVKGGGGAGPPLPLPGDDGLRDGFADEDASTGARRDRHVVRSEVYAIDRYHGPCSLFALCKEFHDDAVVQAQDPDTPSSSNTNDANSMTIRLLVEQMCADANREEHMDIPSEHSGICLPPRQFLNIVVGQFFKGADYATDLFVRSSFQAQLDRVYACPLDPMDEAWAVCFNIIVLLAIGKDQTTQNNSPFVQPFLQTLKMTVNNPRVFLAPRLINVQALALLSHIAEQYSPPGFAEVVFAQACLLARTMGLHQPRASSMGLATEEILEKQKVFRSLYIRDKSFAICRGSLSWLPTFDSSIAAPSNQASREETKYSPRVELARIQDEIYRHFHAAEAPSLSASKQAHLLSMLEQKLDHWAATHQVVKKATSSIERANLTLSFFATRLCICRSSDEPRLARLALKDAKASCVLFLVATTSHPDPQLVETLDHLLGRRRSASPFDTDEAGDAMFQPQPFSHDEADAAASVLPGLTASFPLAAVFLVAKNAALQPITGAEEASGRPEEEMLLLETLRDRFAAATDHDGIENLTQKLSRTLGSIVRVVRHKRFPGAGAGAGAGADADTTSSIIFNDLSSLHSNASSDSRRDGSGSRKDTPPDPDAPPTVTSTDDPLTTSTMLLPFMQPFESSPRGCSPWPAAGGLVLSPWPASSYKQQADASGPRAGKRPRLPSQTDMFDMTAAFAEHIQGHVQRPEDDPLAMFDFLAGANEIPVFDGNE</sequence>
<dbReference type="InterPro" id="IPR007219">
    <property type="entry name" value="XnlR_reg_dom"/>
</dbReference>
<keyword evidence="1" id="KW-0479">Metal-binding</keyword>
<dbReference type="SUPFAM" id="SSF57701">
    <property type="entry name" value="Zn2/Cys6 DNA-binding domain"/>
    <property type="match status" value="1"/>
</dbReference>
<evidence type="ECO:0000313" key="6">
    <source>
        <dbReference type="Proteomes" id="UP000717696"/>
    </source>
</evidence>
<dbReference type="AlphaFoldDB" id="A0A9P9F1U1"/>
<evidence type="ECO:0000256" key="3">
    <source>
        <dbReference type="SAM" id="MobiDB-lite"/>
    </source>
</evidence>
<dbReference type="InterPro" id="IPR036864">
    <property type="entry name" value="Zn2-C6_fun-type_DNA-bd_sf"/>
</dbReference>
<evidence type="ECO:0000259" key="4">
    <source>
        <dbReference type="PROSITE" id="PS50048"/>
    </source>
</evidence>
<keyword evidence="6" id="KW-1185">Reference proteome</keyword>
<dbReference type="EMBL" id="JAGMUU010000006">
    <property type="protein sequence ID" value="KAH7150526.1"/>
    <property type="molecule type" value="Genomic_DNA"/>
</dbReference>
<dbReference type="InterPro" id="IPR001138">
    <property type="entry name" value="Zn2Cys6_DnaBD"/>
</dbReference>
<protein>
    <recommendedName>
        <fullName evidence="4">Zn(2)-C6 fungal-type domain-containing protein</fullName>
    </recommendedName>
</protein>
<dbReference type="PROSITE" id="PS00463">
    <property type="entry name" value="ZN2_CY6_FUNGAL_1"/>
    <property type="match status" value="1"/>
</dbReference>
<accession>A0A9P9F1U1</accession>
<name>A0A9P9F1U1_9HYPO</name>
<feature type="region of interest" description="Disordered" evidence="3">
    <location>
        <begin position="91"/>
        <end position="114"/>
    </location>
</feature>
<dbReference type="OrthoDB" id="103819at2759"/>
<dbReference type="GO" id="GO:0003677">
    <property type="term" value="F:DNA binding"/>
    <property type="evidence" value="ECO:0007669"/>
    <property type="project" value="InterPro"/>
</dbReference>
<dbReference type="Gene3D" id="4.10.240.10">
    <property type="entry name" value="Zn(2)-C6 fungal-type DNA-binding domain"/>
    <property type="match status" value="1"/>
</dbReference>
<comment type="caution">
    <text evidence="5">The sequence shown here is derived from an EMBL/GenBank/DDBJ whole genome shotgun (WGS) entry which is preliminary data.</text>
</comment>
<dbReference type="CDD" id="cd12148">
    <property type="entry name" value="fungal_TF_MHR"/>
    <property type="match status" value="1"/>
</dbReference>